<proteinExistence type="inferred from homology"/>
<feature type="disulfide bond" evidence="8">
    <location>
        <begin position="283"/>
        <end position="323"/>
    </location>
</feature>
<dbReference type="FunFam" id="2.40.70.10:FF:000002">
    <property type="entry name" value="Vacuolar aspartic proteinase"/>
    <property type="match status" value="1"/>
</dbReference>
<accession>A0A7R8Z2H4</accession>
<evidence type="ECO:0000256" key="2">
    <source>
        <dbReference type="ARBA" id="ARBA00022670"/>
    </source>
</evidence>
<dbReference type="GO" id="GO:0004190">
    <property type="term" value="F:aspartic-type endopeptidase activity"/>
    <property type="evidence" value="ECO:0007669"/>
    <property type="project" value="UniProtKB-KW"/>
</dbReference>
<dbReference type="InterPro" id="IPR001461">
    <property type="entry name" value="Aspartic_peptidase_A1"/>
</dbReference>
<dbReference type="InterPro" id="IPR033121">
    <property type="entry name" value="PEPTIDASE_A1"/>
</dbReference>
<evidence type="ECO:0000256" key="9">
    <source>
        <dbReference type="RuleBase" id="RU000454"/>
    </source>
</evidence>
<dbReference type="GO" id="GO:0006508">
    <property type="term" value="P:proteolysis"/>
    <property type="evidence" value="ECO:0007669"/>
    <property type="project" value="UniProtKB-KW"/>
</dbReference>
<evidence type="ECO:0000256" key="10">
    <source>
        <dbReference type="SAM" id="SignalP"/>
    </source>
</evidence>
<evidence type="ECO:0000256" key="7">
    <source>
        <dbReference type="PIRSR" id="PIRSR601461-1"/>
    </source>
</evidence>
<dbReference type="OrthoDB" id="771136at2759"/>
<evidence type="ECO:0000313" key="12">
    <source>
        <dbReference type="EMBL" id="CAD7092988.1"/>
    </source>
</evidence>
<evidence type="ECO:0000256" key="4">
    <source>
        <dbReference type="ARBA" id="ARBA00022801"/>
    </source>
</evidence>
<evidence type="ECO:0000256" key="5">
    <source>
        <dbReference type="ARBA" id="ARBA00023157"/>
    </source>
</evidence>
<feature type="active site" evidence="7">
    <location>
        <position position="248"/>
    </location>
</feature>
<dbReference type="Pfam" id="PF00026">
    <property type="entry name" value="Asp"/>
    <property type="match status" value="1"/>
</dbReference>
<dbReference type="PANTHER" id="PTHR47966:SF51">
    <property type="entry name" value="BETA-SITE APP-CLEAVING ENZYME, ISOFORM A-RELATED"/>
    <property type="match status" value="1"/>
</dbReference>
<dbReference type="Proteomes" id="UP000594454">
    <property type="component" value="Chromosome 6"/>
</dbReference>
<organism evidence="12 13">
    <name type="scientific">Hermetia illucens</name>
    <name type="common">Black soldier fly</name>
    <dbReference type="NCBI Taxonomy" id="343691"/>
    <lineage>
        <taxon>Eukaryota</taxon>
        <taxon>Metazoa</taxon>
        <taxon>Ecdysozoa</taxon>
        <taxon>Arthropoda</taxon>
        <taxon>Hexapoda</taxon>
        <taxon>Insecta</taxon>
        <taxon>Pterygota</taxon>
        <taxon>Neoptera</taxon>
        <taxon>Endopterygota</taxon>
        <taxon>Diptera</taxon>
        <taxon>Brachycera</taxon>
        <taxon>Stratiomyomorpha</taxon>
        <taxon>Stratiomyidae</taxon>
        <taxon>Hermetiinae</taxon>
        <taxon>Hermetia</taxon>
    </lineage>
</organism>
<keyword evidence="4 9" id="KW-0378">Hydrolase</keyword>
<feature type="signal peptide" evidence="10">
    <location>
        <begin position="1"/>
        <end position="18"/>
    </location>
</feature>
<evidence type="ECO:0000256" key="8">
    <source>
        <dbReference type="PIRSR" id="PIRSR601461-2"/>
    </source>
</evidence>
<feature type="active site" evidence="7">
    <location>
        <position position="68"/>
    </location>
</feature>
<dbReference type="AlphaFoldDB" id="A0A7R8Z2H4"/>
<dbReference type="Gene3D" id="2.40.70.10">
    <property type="entry name" value="Acid Proteases"/>
    <property type="match status" value="3"/>
</dbReference>
<feature type="domain" description="Peptidase A1" evidence="11">
    <location>
        <begin position="50"/>
        <end position="363"/>
    </location>
</feature>
<keyword evidence="3 9" id="KW-0064">Aspartyl protease</keyword>
<evidence type="ECO:0000259" key="11">
    <source>
        <dbReference type="PROSITE" id="PS51767"/>
    </source>
</evidence>
<dbReference type="PROSITE" id="PS00141">
    <property type="entry name" value="ASP_PROTEASE"/>
    <property type="match status" value="2"/>
</dbReference>
<dbReference type="PRINTS" id="PR00792">
    <property type="entry name" value="PEPSIN"/>
</dbReference>
<dbReference type="SUPFAM" id="SSF50630">
    <property type="entry name" value="Acid proteases"/>
    <property type="match status" value="1"/>
</dbReference>
<name>A0A7R8Z2H4_HERIL</name>
<keyword evidence="6" id="KW-0325">Glycoprotein</keyword>
<dbReference type="EMBL" id="LR899014">
    <property type="protein sequence ID" value="CAD7092988.1"/>
    <property type="molecule type" value="Genomic_DNA"/>
</dbReference>
<keyword evidence="5 8" id="KW-1015">Disulfide bond</keyword>
<protein>
    <recommendedName>
        <fullName evidence="11">Peptidase A1 domain-containing protein</fullName>
    </recommendedName>
</protein>
<dbReference type="InParanoid" id="A0A7R8Z2H4"/>
<evidence type="ECO:0000256" key="6">
    <source>
        <dbReference type="ARBA" id="ARBA00023180"/>
    </source>
</evidence>
<evidence type="ECO:0000313" key="13">
    <source>
        <dbReference type="Proteomes" id="UP000594454"/>
    </source>
</evidence>
<sequence>MFSKFLIVALCLVAIVSADFVRMKVQKVKHRNAKARSGSVALSNVKDLSYYAAITIGTPAQPFNVILDTGSSNLWIPSSSCSGCEVPNTYDSSASSTYVPNGESFVIYYGSGALQGFLSQDTVTIAGMSIKNQVFAEATSISSNFDDQKYDGILGLGYKSIAQDGVTPVLYNMYSQGLIPAPVFSFYLNRDESAAFGGEVVFGGSDPNYYSGSFTYAPVTKEGYWQFTVTQGSVNGYTFCSGCQAIADSGTSLIAGPSDAIEGIYKAIGASSSLLDSTVHVSCDDVDSLPPIQFNIGGNTLTLQGSDYIIKTKGGLFNLFNICMPGFESIDMGSDGPSWILGDVFMGKYYTEFDMKNNRVGFATAK</sequence>
<keyword evidence="2 9" id="KW-0645">Protease</keyword>
<feature type="chain" id="PRO_5030715784" description="Peptidase A1 domain-containing protein" evidence="10">
    <location>
        <begin position="19"/>
        <end position="366"/>
    </location>
</feature>
<comment type="similarity">
    <text evidence="1 9">Belongs to the peptidase A1 family.</text>
</comment>
<dbReference type="OMA" id="SINMAYY"/>
<reference evidence="12 13" key="1">
    <citation type="submission" date="2020-11" db="EMBL/GenBank/DDBJ databases">
        <authorList>
            <person name="Wallbank WR R."/>
            <person name="Pardo Diaz C."/>
            <person name="Kozak K."/>
            <person name="Martin S."/>
            <person name="Jiggins C."/>
            <person name="Moest M."/>
            <person name="Warren A I."/>
            <person name="Generalovic N T."/>
            <person name="Byers J.R.P. K."/>
            <person name="Montejo-Kovacevich G."/>
            <person name="Yen C E."/>
        </authorList>
    </citation>
    <scope>NUCLEOTIDE SEQUENCE [LARGE SCALE GENOMIC DNA]</scope>
</reference>
<dbReference type="PANTHER" id="PTHR47966">
    <property type="entry name" value="BETA-SITE APP-CLEAVING ENZYME, ISOFORM A-RELATED"/>
    <property type="match status" value="1"/>
</dbReference>
<evidence type="ECO:0000256" key="1">
    <source>
        <dbReference type="ARBA" id="ARBA00007447"/>
    </source>
</evidence>
<evidence type="ECO:0000256" key="3">
    <source>
        <dbReference type="ARBA" id="ARBA00022750"/>
    </source>
</evidence>
<dbReference type="InterPro" id="IPR021109">
    <property type="entry name" value="Peptidase_aspartic_dom_sf"/>
</dbReference>
<dbReference type="FunFam" id="2.40.70.10:FF:000004">
    <property type="entry name" value="Pepsin A"/>
    <property type="match status" value="1"/>
</dbReference>
<keyword evidence="10" id="KW-0732">Signal</keyword>
<dbReference type="InterPro" id="IPR001969">
    <property type="entry name" value="Aspartic_peptidase_AS"/>
</dbReference>
<gene>
    <name evidence="12" type="ORF">HERILL_LOCUS15305</name>
</gene>
<dbReference type="PROSITE" id="PS51767">
    <property type="entry name" value="PEPTIDASE_A1"/>
    <property type="match status" value="1"/>
</dbReference>
<keyword evidence="13" id="KW-1185">Reference proteome</keyword>